<keyword evidence="2" id="KW-1185">Reference proteome</keyword>
<comment type="caution">
    <text evidence="1">The sequence shown here is derived from an EMBL/GenBank/DDBJ whole genome shotgun (WGS) entry which is preliminary data.</text>
</comment>
<dbReference type="Proteomes" id="UP001153069">
    <property type="component" value="Unassembled WGS sequence"/>
</dbReference>
<name>A0A9N8HBY1_9STRA</name>
<gene>
    <name evidence="1" type="ORF">SEMRO_277_G106260.1</name>
</gene>
<proteinExistence type="predicted"/>
<evidence type="ECO:0000313" key="1">
    <source>
        <dbReference type="EMBL" id="CAB9506740.1"/>
    </source>
</evidence>
<dbReference type="AlphaFoldDB" id="A0A9N8HBY1"/>
<protein>
    <submittedName>
        <fullName evidence="1">Uncharacterized protein</fullName>
    </submittedName>
</protein>
<dbReference type="EMBL" id="CAICTM010000276">
    <property type="protein sequence ID" value="CAB9506740.1"/>
    <property type="molecule type" value="Genomic_DNA"/>
</dbReference>
<sequence length="160" mass="18387">MRPRSSVLKIKTQRDSLCSDMSSSLSGSSHTHSVCFDTVEVREYPMMLDEARYKNPFLTIDWEPCERRVSTFEEYEGFRSHEEANIVDPKERLYICLRSGIPSSHIREHLAKPNPYLTDSEIPAEGESCRGLLGKKEKQSGNKNIFSKMKRGLGKRLNMN</sequence>
<accession>A0A9N8HBY1</accession>
<evidence type="ECO:0000313" key="2">
    <source>
        <dbReference type="Proteomes" id="UP001153069"/>
    </source>
</evidence>
<organism evidence="1 2">
    <name type="scientific">Seminavis robusta</name>
    <dbReference type="NCBI Taxonomy" id="568900"/>
    <lineage>
        <taxon>Eukaryota</taxon>
        <taxon>Sar</taxon>
        <taxon>Stramenopiles</taxon>
        <taxon>Ochrophyta</taxon>
        <taxon>Bacillariophyta</taxon>
        <taxon>Bacillariophyceae</taxon>
        <taxon>Bacillariophycidae</taxon>
        <taxon>Naviculales</taxon>
        <taxon>Naviculaceae</taxon>
        <taxon>Seminavis</taxon>
    </lineage>
</organism>
<reference evidence="1" key="1">
    <citation type="submission" date="2020-06" db="EMBL/GenBank/DDBJ databases">
        <authorList>
            <consortium name="Plant Systems Biology data submission"/>
        </authorList>
    </citation>
    <scope>NUCLEOTIDE SEQUENCE</scope>
    <source>
        <strain evidence="1">D6</strain>
    </source>
</reference>